<dbReference type="Gene3D" id="3.30.70.330">
    <property type="match status" value="2"/>
</dbReference>
<evidence type="ECO:0000256" key="4">
    <source>
        <dbReference type="PROSITE-ProRule" id="PRU00176"/>
    </source>
</evidence>
<feature type="compositionally biased region" description="Polar residues" evidence="5">
    <location>
        <begin position="26"/>
        <end position="36"/>
    </location>
</feature>
<dbReference type="RefSeq" id="XP_022644737.1">
    <property type="nucleotide sequence ID" value="XM_022789002.1"/>
</dbReference>
<dbReference type="EnsemblMetazoa" id="XM_022789002">
    <property type="protein sequence ID" value="XP_022644737"/>
    <property type="gene ID" value="LOC111243437"/>
</dbReference>
<dbReference type="GO" id="GO:0000785">
    <property type="term" value="C:chromatin"/>
    <property type="evidence" value="ECO:0007669"/>
    <property type="project" value="TreeGrafter"/>
</dbReference>
<dbReference type="GeneID" id="111243437"/>
<dbReference type="PANTHER" id="PTHR48033">
    <property type="entry name" value="RNA-BINDING (RRM/RBD/RNP MOTIFS) FAMILY PROTEIN"/>
    <property type="match status" value="1"/>
</dbReference>
<keyword evidence="2 4" id="KW-0694">RNA-binding</keyword>
<dbReference type="PANTHER" id="PTHR48033:SF10">
    <property type="entry name" value="RNA-BINDING PROTEIN SQUID"/>
    <property type="match status" value="1"/>
</dbReference>
<evidence type="ECO:0000256" key="1">
    <source>
        <dbReference type="ARBA" id="ARBA00004123"/>
    </source>
</evidence>
<dbReference type="OMA" id="QVDTEMN"/>
<dbReference type="SMART" id="SM00360">
    <property type="entry name" value="RRM"/>
    <property type="match status" value="2"/>
</dbReference>
<keyword evidence="3" id="KW-0539">Nucleus</keyword>
<dbReference type="GO" id="GO:0010468">
    <property type="term" value="P:regulation of gene expression"/>
    <property type="evidence" value="ECO:0007669"/>
    <property type="project" value="TreeGrafter"/>
</dbReference>
<dbReference type="OrthoDB" id="1875751at2759"/>
<dbReference type="SUPFAM" id="SSF54928">
    <property type="entry name" value="RNA-binding domain, RBD"/>
    <property type="match status" value="2"/>
</dbReference>
<comment type="subcellular location">
    <subcellularLocation>
        <location evidence="1">Nucleus</location>
    </subcellularLocation>
</comment>
<dbReference type="FunCoup" id="A0A7M7J5W9">
    <property type="interactions" value="1192"/>
</dbReference>
<dbReference type="KEGG" id="vde:111243437"/>
<evidence type="ECO:0000256" key="3">
    <source>
        <dbReference type="ARBA" id="ARBA00023242"/>
    </source>
</evidence>
<evidence type="ECO:0000259" key="6">
    <source>
        <dbReference type="PROSITE" id="PS50102"/>
    </source>
</evidence>
<dbReference type="Proteomes" id="UP000594260">
    <property type="component" value="Unplaced"/>
</dbReference>
<dbReference type="InterPro" id="IPR012677">
    <property type="entry name" value="Nucleotide-bd_a/b_plait_sf"/>
</dbReference>
<reference evidence="7" key="1">
    <citation type="submission" date="2021-01" db="UniProtKB">
        <authorList>
            <consortium name="EnsemblMetazoa"/>
        </authorList>
    </citation>
    <scope>IDENTIFICATION</scope>
</reference>
<accession>A0A7M7J5W9</accession>
<evidence type="ECO:0000313" key="8">
    <source>
        <dbReference type="Proteomes" id="UP000594260"/>
    </source>
</evidence>
<name>A0A7M7J5W9_VARDE</name>
<evidence type="ECO:0000313" key="7">
    <source>
        <dbReference type="EnsemblMetazoa" id="XP_022644737"/>
    </source>
</evidence>
<evidence type="ECO:0000256" key="5">
    <source>
        <dbReference type="SAM" id="MobiDB-lite"/>
    </source>
</evidence>
<dbReference type="GO" id="GO:0005654">
    <property type="term" value="C:nucleoplasm"/>
    <property type="evidence" value="ECO:0007669"/>
    <property type="project" value="TreeGrafter"/>
</dbReference>
<protein>
    <recommendedName>
        <fullName evidence="6">RRM domain-containing protein</fullName>
    </recommendedName>
</protein>
<dbReference type="Pfam" id="PF00076">
    <property type="entry name" value="RRM_1"/>
    <property type="match status" value="2"/>
</dbReference>
<dbReference type="PROSITE" id="PS50102">
    <property type="entry name" value="RRM"/>
    <property type="match status" value="2"/>
</dbReference>
<keyword evidence="8" id="KW-1185">Reference proteome</keyword>
<organism evidence="7 8">
    <name type="scientific">Varroa destructor</name>
    <name type="common">Honeybee mite</name>
    <dbReference type="NCBI Taxonomy" id="109461"/>
    <lineage>
        <taxon>Eukaryota</taxon>
        <taxon>Metazoa</taxon>
        <taxon>Ecdysozoa</taxon>
        <taxon>Arthropoda</taxon>
        <taxon>Chelicerata</taxon>
        <taxon>Arachnida</taxon>
        <taxon>Acari</taxon>
        <taxon>Parasitiformes</taxon>
        <taxon>Mesostigmata</taxon>
        <taxon>Gamasina</taxon>
        <taxon>Dermanyssoidea</taxon>
        <taxon>Varroidae</taxon>
        <taxon>Varroa</taxon>
    </lineage>
</organism>
<proteinExistence type="predicted"/>
<dbReference type="InterPro" id="IPR000504">
    <property type="entry name" value="RRM_dom"/>
</dbReference>
<feature type="region of interest" description="Disordered" evidence="5">
    <location>
        <begin position="286"/>
        <end position="305"/>
    </location>
</feature>
<dbReference type="AlphaFoldDB" id="A0A7M7J5W9"/>
<feature type="domain" description="RRM" evidence="6">
    <location>
        <begin position="43"/>
        <end position="125"/>
    </location>
</feature>
<sequence length="305" mass="32279">MSEVEAQMASEEESKMEATNGDGTIDSGTNGSTGATNADAEERKLFCGGLSLDTTDADLREHFMTYGEIEQCTIKMNPVTNKSRCFGFITFATKEALEAAIAVSPHTVKGKQIDPKPAKARPGANKVFCGGLPPETSEEDIRAHFGQFGNIENLEMPMDKEKNVRRGFIFVTYETVAAAEAAAKKPKQIIGGKECDVKKATPRSVNNDGFRGGWNGFSMRGGRGGGRGRGGLGRGGYGASQGWAGYGGGYGAYDAYAGGYGGGYDGYGGGWGAQGGYGVNQWQQTGSYGKQQGRGGRNTGYHPYR</sequence>
<feature type="region of interest" description="Disordered" evidence="5">
    <location>
        <begin position="1"/>
        <end position="36"/>
    </location>
</feature>
<evidence type="ECO:0000256" key="2">
    <source>
        <dbReference type="ARBA" id="ARBA00022884"/>
    </source>
</evidence>
<dbReference type="InParanoid" id="A0A7M7J5W9"/>
<dbReference type="InterPro" id="IPR035979">
    <property type="entry name" value="RBD_domain_sf"/>
</dbReference>
<dbReference type="GO" id="GO:0003723">
    <property type="term" value="F:RNA binding"/>
    <property type="evidence" value="ECO:0007669"/>
    <property type="project" value="UniProtKB-UniRule"/>
</dbReference>
<feature type="domain" description="RRM" evidence="6">
    <location>
        <begin position="125"/>
        <end position="202"/>
    </location>
</feature>